<keyword evidence="4" id="KW-1185">Reference proteome</keyword>
<name>A0ABT1KUS8_9ACTN</name>
<feature type="transmembrane region" description="Helical" evidence="2">
    <location>
        <begin position="379"/>
        <end position="399"/>
    </location>
</feature>
<gene>
    <name evidence="3" type="ORF">NCI01_06870</name>
</gene>
<keyword evidence="2" id="KW-1133">Transmembrane helix</keyword>
<feature type="transmembrane region" description="Helical" evidence="2">
    <location>
        <begin position="76"/>
        <end position="95"/>
    </location>
</feature>
<feature type="transmembrane region" description="Helical" evidence="2">
    <location>
        <begin position="411"/>
        <end position="429"/>
    </location>
</feature>
<protein>
    <submittedName>
        <fullName evidence="3">Uncharacterized protein</fullName>
    </submittedName>
</protein>
<evidence type="ECO:0000313" key="4">
    <source>
        <dbReference type="Proteomes" id="UP001204524"/>
    </source>
</evidence>
<dbReference type="RefSeq" id="WP_254180723.1">
    <property type="nucleotide sequence ID" value="NZ_JANARS010000002.1"/>
</dbReference>
<proteinExistence type="predicted"/>
<dbReference type="Proteomes" id="UP001204524">
    <property type="component" value="Unassembled WGS sequence"/>
</dbReference>
<feature type="transmembrane region" description="Helical" evidence="2">
    <location>
        <begin position="267"/>
        <end position="286"/>
    </location>
</feature>
<evidence type="ECO:0000313" key="3">
    <source>
        <dbReference type="EMBL" id="MCP3421513.1"/>
    </source>
</evidence>
<reference evidence="3 4" key="1">
    <citation type="submission" date="2022-06" db="EMBL/GenBank/DDBJ databases">
        <authorList>
            <person name="So Y."/>
        </authorList>
    </citation>
    <scope>NUCLEOTIDE SEQUENCE [LARGE SCALE GENOMIC DNA]</scope>
    <source>
        <strain evidence="3 4">STR3</strain>
    </source>
</reference>
<feature type="region of interest" description="Disordered" evidence="1">
    <location>
        <begin position="145"/>
        <end position="169"/>
    </location>
</feature>
<dbReference type="EMBL" id="JANARS010000002">
    <property type="protein sequence ID" value="MCP3421513.1"/>
    <property type="molecule type" value="Genomic_DNA"/>
</dbReference>
<sequence>MTTTLQSRTIPGTVPRASARASGLRRFVGGFYLVMGGINAGIVAADPETYRTFADGSFWPFVADTWRSVVMAHPTAWILALAAGEVALGILLLRGGPAAKVGWVGVIAFHVLLMAFGFGFWLWSVPALLLLVPVARADWPALSGPATATSPPATPPVTRTRPNPSAPAVRTSSTITTRVATWVLATAVVGASLYGLLAETPYRSLPEATVVSARAQDACSIAVAALLILLVRPGVHSTAAHLARLGLLAYLLYSYLIYVTGVPMNRVFLLYVLIVSLSGAGLLGGLRGLLDDPPSTTASPRLIRTTGWVLVVTAVLFAGLWLSTLVPYALGGSPPEPEGVGGTPYPVFVLDLAVVLPAIAAVGVLLLRRRPEGGPLAAVALLKILTLFTALWAGPVLALATDADVHLGPDAVPSLLLLAASAWLTSVWLRSFSPVTPHERSTS</sequence>
<evidence type="ECO:0000256" key="2">
    <source>
        <dbReference type="SAM" id="Phobius"/>
    </source>
</evidence>
<feature type="compositionally biased region" description="Low complexity" evidence="1">
    <location>
        <begin position="145"/>
        <end position="163"/>
    </location>
</feature>
<organism evidence="3 4">
    <name type="scientific">Nocardioides pinisoli</name>
    <dbReference type="NCBI Taxonomy" id="2950279"/>
    <lineage>
        <taxon>Bacteria</taxon>
        <taxon>Bacillati</taxon>
        <taxon>Actinomycetota</taxon>
        <taxon>Actinomycetes</taxon>
        <taxon>Propionibacteriales</taxon>
        <taxon>Nocardioidaceae</taxon>
        <taxon>Nocardioides</taxon>
    </lineage>
</organism>
<feature type="transmembrane region" description="Helical" evidence="2">
    <location>
        <begin position="101"/>
        <end position="123"/>
    </location>
</feature>
<keyword evidence="2" id="KW-0472">Membrane</keyword>
<keyword evidence="2" id="KW-0812">Transmembrane</keyword>
<comment type="caution">
    <text evidence="3">The sequence shown here is derived from an EMBL/GenBank/DDBJ whole genome shotgun (WGS) entry which is preliminary data.</text>
</comment>
<accession>A0ABT1KUS8</accession>
<feature type="transmembrane region" description="Helical" evidence="2">
    <location>
        <begin position="242"/>
        <end position="261"/>
    </location>
</feature>
<feature type="transmembrane region" description="Helical" evidence="2">
    <location>
        <begin position="307"/>
        <end position="330"/>
    </location>
</feature>
<feature type="transmembrane region" description="Helical" evidence="2">
    <location>
        <begin position="345"/>
        <end position="367"/>
    </location>
</feature>
<feature type="transmembrane region" description="Helical" evidence="2">
    <location>
        <begin position="179"/>
        <end position="197"/>
    </location>
</feature>
<evidence type="ECO:0000256" key="1">
    <source>
        <dbReference type="SAM" id="MobiDB-lite"/>
    </source>
</evidence>